<dbReference type="AlphaFoldDB" id="A0A7C5L2V2"/>
<dbReference type="GO" id="GO:0009234">
    <property type="term" value="P:menaquinone biosynthetic process"/>
    <property type="evidence" value="ECO:0007669"/>
    <property type="project" value="UniProtKB-UniRule"/>
</dbReference>
<dbReference type="EC" id="4.2.1.151" evidence="4"/>
<evidence type="ECO:0000256" key="4">
    <source>
        <dbReference type="HAMAP-Rule" id="MF_00995"/>
    </source>
</evidence>
<dbReference type="EMBL" id="DRNB01000190">
    <property type="protein sequence ID" value="HHJ64304.1"/>
    <property type="molecule type" value="Genomic_DNA"/>
</dbReference>
<comment type="similarity">
    <text evidence="4">Belongs to the MqnA/MqnD family. MqnA subfamily.</text>
</comment>
<dbReference type="UniPathway" id="UPA00079"/>
<comment type="pathway">
    <text evidence="1 4">Quinol/quinone metabolism; menaquinone biosynthesis.</text>
</comment>
<dbReference type="InterPro" id="IPR003773">
    <property type="entry name" value="Menaquinone_biosynth"/>
</dbReference>
<evidence type="ECO:0000256" key="2">
    <source>
        <dbReference type="ARBA" id="ARBA00022428"/>
    </source>
</evidence>
<sequence length="247" mass="28038">MLRVGKVGYINTLPLFYRLRGFYVVEGHPAELVKALRASDIDAGIVSSVEFFLNPADYWILPDVSISSRGEVKSVLLLSTKPVNRIKRIRITSRSLTSRYLLLYILKELYGVEAEEVTGNEDAFLTIGDQALSLRESYPHVLDLGEEWHRATGLPFVFALFLVRKDAPAERVSSLHRGIVNSVGAFMRDLREGKVRLPSGVDPSYFTRCIDYTLGEEHLRSLRRFFAFMERETGKPAPEVISLFRPE</sequence>
<evidence type="ECO:0000256" key="1">
    <source>
        <dbReference type="ARBA" id="ARBA00004863"/>
    </source>
</evidence>
<keyword evidence="2 4" id="KW-0474">Menaquinone biosynthesis</keyword>
<dbReference type="HAMAP" id="MF_00995">
    <property type="entry name" value="MqnA"/>
    <property type="match status" value="1"/>
</dbReference>
<comment type="function">
    <text evidence="4">Catalyzes the dehydration of chorismate into 3-[(1-carboxyvinyl)oxy]benzoate, a step in the biosynthesis of menaquinone (MK, vitamin K2).</text>
</comment>
<dbReference type="InterPro" id="IPR030868">
    <property type="entry name" value="MqnA"/>
</dbReference>
<keyword evidence="3 4" id="KW-0456">Lyase</keyword>
<gene>
    <name evidence="4" type="primary">mqnA</name>
    <name evidence="5" type="ORF">ENJ61_05280</name>
</gene>
<dbReference type="PANTHER" id="PTHR37690:SF1">
    <property type="entry name" value="CHORISMATE DEHYDRATASE"/>
    <property type="match status" value="1"/>
</dbReference>
<dbReference type="GO" id="GO:0016836">
    <property type="term" value="F:hydro-lyase activity"/>
    <property type="evidence" value="ECO:0007669"/>
    <property type="project" value="UniProtKB-UniRule"/>
</dbReference>
<proteinExistence type="inferred from homology"/>
<reference evidence="5" key="1">
    <citation type="journal article" date="2020" name="mSystems">
        <title>Genome- and Community-Level Interaction Insights into Carbon Utilization and Element Cycling Functions of Hydrothermarchaeota in Hydrothermal Sediment.</title>
        <authorList>
            <person name="Zhou Z."/>
            <person name="Liu Y."/>
            <person name="Xu W."/>
            <person name="Pan J."/>
            <person name="Luo Z.H."/>
            <person name="Li M."/>
        </authorList>
    </citation>
    <scope>NUCLEOTIDE SEQUENCE [LARGE SCALE GENOMIC DNA]</scope>
    <source>
        <strain evidence="5">HyVt-501</strain>
    </source>
</reference>
<protein>
    <recommendedName>
        <fullName evidence="4">Chorismate dehydratase</fullName>
        <ecNumber evidence="4">4.2.1.151</ecNumber>
    </recommendedName>
    <alternativeName>
        <fullName evidence="4">Menaquinone biosynthetic enzyme MqnA</fullName>
    </alternativeName>
</protein>
<dbReference type="PANTHER" id="PTHR37690">
    <property type="entry name" value="CHORISMATE DEHYDRATASE"/>
    <property type="match status" value="1"/>
</dbReference>
<evidence type="ECO:0000256" key="3">
    <source>
        <dbReference type="ARBA" id="ARBA00023239"/>
    </source>
</evidence>
<comment type="catalytic activity">
    <reaction evidence="4">
        <text>chorismate = 3-[(1-carboxyvinyl)-oxy]benzoate + H2O</text>
        <dbReference type="Rhea" id="RHEA:40051"/>
        <dbReference type="ChEBI" id="CHEBI:15377"/>
        <dbReference type="ChEBI" id="CHEBI:29748"/>
        <dbReference type="ChEBI" id="CHEBI:76981"/>
        <dbReference type="EC" id="4.2.1.151"/>
    </reaction>
</comment>
<dbReference type="CDD" id="cd13634">
    <property type="entry name" value="PBP2_Sco4506"/>
    <property type="match status" value="1"/>
</dbReference>
<dbReference type="Gene3D" id="3.40.190.10">
    <property type="entry name" value="Periplasmic binding protein-like II"/>
    <property type="match status" value="2"/>
</dbReference>
<evidence type="ECO:0000313" key="5">
    <source>
        <dbReference type="EMBL" id="HHJ64304.1"/>
    </source>
</evidence>
<comment type="caution">
    <text evidence="5">The sequence shown here is derived from an EMBL/GenBank/DDBJ whole genome shotgun (WGS) entry which is preliminary data.</text>
</comment>
<name>A0A7C5L2V2_AQUAO</name>
<dbReference type="Proteomes" id="UP000885792">
    <property type="component" value="Unassembled WGS sequence"/>
</dbReference>
<organism evidence="5">
    <name type="scientific">Aquifex aeolicus</name>
    <dbReference type="NCBI Taxonomy" id="63363"/>
    <lineage>
        <taxon>Bacteria</taxon>
        <taxon>Pseudomonadati</taxon>
        <taxon>Aquificota</taxon>
        <taxon>Aquificia</taxon>
        <taxon>Aquificales</taxon>
        <taxon>Aquificaceae</taxon>
        <taxon>Aquifex</taxon>
    </lineage>
</organism>
<dbReference type="SUPFAM" id="SSF53850">
    <property type="entry name" value="Periplasmic binding protein-like II"/>
    <property type="match status" value="1"/>
</dbReference>
<accession>A0A7C5L2V2</accession>
<dbReference type="Pfam" id="PF02621">
    <property type="entry name" value="VitK2_biosynth"/>
    <property type="match status" value="1"/>
</dbReference>